<feature type="compositionally biased region" description="Polar residues" evidence="13">
    <location>
        <begin position="447"/>
        <end position="479"/>
    </location>
</feature>
<dbReference type="InterPro" id="IPR028666">
    <property type="entry name" value="SNX17_FERM_N"/>
</dbReference>
<evidence type="ECO:0000256" key="2">
    <source>
        <dbReference type="ARBA" id="ARBA00004412"/>
    </source>
</evidence>
<dbReference type="FunFam" id="2.30.29.30:FF:000145">
    <property type="entry name" value="Sorting nexin-17 isoform1"/>
    <property type="match status" value="1"/>
</dbReference>
<evidence type="ECO:0000256" key="13">
    <source>
        <dbReference type="SAM" id="MobiDB-lite"/>
    </source>
</evidence>
<dbReference type="InterPro" id="IPR037836">
    <property type="entry name" value="SNX17_FERM-like_dom"/>
</dbReference>
<keyword evidence="10" id="KW-0472">Membrane</keyword>
<dbReference type="InterPro" id="IPR048763">
    <property type="entry name" value="SNX17-31_FERM_F1"/>
</dbReference>
<keyword evidence="5" id="KW-0813">Transport</keyword>
<dbReference type="SMART" id="SM00312">
    <property type="entry name" value="PX"/>
    <property type="match status" value="1"/>
</dbReference>
<dbReference type="GO" id="GO:0005769">
    <property type="term" value="C:early endosome"/>
    <property type="evidence" value="ECO:0007669"/>
    <property type="project" value="UniProtKB-SubCell"/>
</dbReference>
<dbReference type="InterPro" id="IPR029071">
    <property type="entry name" value="Ubiquitin-like_domsf"/>
</dbReference>
<dbReference type="InterPro" id="IPR036871">
    <property type="entry name" value="PX_dom_sf"/>
</dbReference>
<evidence type="ECO:0000256" key="8">
    <source>
        <dbReference type="ARBA" id="ARBA00022927"/>
    </source>
</evidence>
<dbReference type="PROSITE" id="PS50195">
    <property type="entry name" value="PX"/>
    <property type="match status" value="1"/>
</dbReference>
<dbReference type="InterPro" id="IPR048767">
    <property type="entry name" value="SNX17-31_FERM_F2"/>
</dbReference>
<evidence type="ECO:0000256" key="4">
    <source>
        <dbReference type="ARBA" id="ARBA00015282"/>
    </source>
</evidence>
<keyword evidence="9" id="KW-0446">Lipid-binding</keyword>
<evidence type="ECO:0000259" key="15">
    <source>
        <dbReference type="PROSITE" id="PS50200"/>
    </source>
</evidence>
<evidence type="ECO:0000256" key="9">
    <source>
        <dbReference type="ARBA" id="ARBA00023121"/>
    </source>
</evidence>
<organism evidence="16 17">
    <name type="scientific">Megalurothrips usitatus</name>
    <name type="common">bean blossom thrips</name>
    <dbReference type="NCBI Taxonomy" id="439358"/>
    <lineage>
        <taxon>Eukaryota</taxon>
        <taxon>Metazoa</taxon>
        <taxon>Ecdysozoa</taxon>
        <taxon>Arthropoda</taxon>
        <taxon>Hexapoda</taxon>
        <taxon>Insecta</taxon>
        <taxon>Pterygota</taxon>
        <taxon>Neoptera</taxon>
        <taxon>Paraneoptera</taxon>
        <taxon>Thysanoptera</taxon>
        <taxon>Terebrantia</taxon>
        <taxon>Thripoidea</taxon>
        <taxon>Thripidae</taxon>
        <taxon>Megalurothrips</taxon>
    </lineage>
</organism>
<dbReference type="GO" id="GO:0035091">
    <property type="term" value="F:phosphatidylinositol binding"/>
    <property type="evidence" value="ECO:0007669"/>
    <property type="project" value="InterPro"/>
</dbReference>
<keyword evidence="7" id="KW-0967">Endosome</keyword>
<dbReference type="Gene3D" id="2.30.29.30">
    <property type="entry name" value="Pleckstrin-homology domain (PH domain)/Phosphotyrosine-binding domain (PTB)"/>
    <property type="match status" value="1"/>
</dbReference>
<dbReference type="GO" id="GO:0048699">
    <property type="term" value="P:generation of neurons"/>
    <property type="evidence" value="ECO:0007669"/>
    <property type="project" value="UniProtKB-ARBA"/>
</dbReference>
<keyword evidence="6" id="KW-0963">Cytoplasm</keyword>
<dbReference type="Pfam" id="PF00787">
    <property type="entry name" value="PX"/>
    <property type="match status" value="1"/>
</dbReference>
<dbReference type="AlphaFoldDB" id="A0AAV7Y103"/>
<accession>A0AAV7Y103</accession>
<comment type="subcellular location">
    <subcellularLocation>
        <location evidence="1">Cytoplasmic vesicle membrane</location>
        <topology evidence="1">Peripheral membrane protein</topology>
        <orientation evidence="1">Cytoplasmic side</orientation>
    </subcellularLocation>
    <subcellularLocation>
        <location evidence="2">Early endosome</location>
    </subcellularLocation>
</comment>
<dbReference type="SUPFAM" id="SSF64268">
    <property type="entry name" value="PX domain"/>
    <property type="match status" value="1"/>
</dbReference>
<feature type="compositionally biased region" description="Low complexity" evidence="13">
    <location>
        <begin position="408"/>
        <end position="437"/>
    </location>
</feature>
<dbReference type="SUPFAM" id="SSF54236">
    <property type="entry name" value="Ubiquitin-like"/>
    <property type="match status" value="1"/>
</dbReference>
<dbReference type="Gene3D" id="3.10.20.90">
    <property type="entry name" value="Phosphatidylinositol 3-kinase Catalytic Subunit, Chain A, domain 1"/>
    <property type="match status" value="1"/>
</dbReference>
<dbReference type="PROSITE" id="PS50200">
    <property type="entry name" value="RA"/>
    <property type="match status" value="1"/>
</dbReference>
<dbReference type="Gene3D" id="1.20.80.60">
    <property type="match status" value="1"/>
</dbReference>
<dbReference type="Gene3D" id="3.30.1520.10">
    <property type="entry name" value="Phox-like domain"/>
    <property type="match status" value="1"/>
</dbReference>
<evidence type="ECO:0000256" key="5">
    <source>
        <dbReference type="ARBA" id="ARBA00022448"/>
    </source>
</evidence>
<dbReference type="GO" id="GO:0007165">
    <property type="term" value="P:signal transduction"/>
    <property type="evidence" value="ECO:0007669"/>
    <property type="project" value="InterPro"/>
</dbReference>
<dbReference type="PANTHER" id="PTHR12431">
    <property type="entry name" value="SORTING NEXIN 17 AND 27"/>
    <property type="match status" value="1"/>
</dbReference>
<evidence type="ECO:0000313" key="16">
    <source>
        <dbReference type="EMBL" id="KAJ1531799.1"/>
    </source>
</evidence>
<protein>
    <recommendedName>
        <fullName evidence="4">Sorting nexin-17</fullName>
    </recommendedName>
</protein>
<dbReference type="FunFam" id="3.30.1520.10:FF:000008">
    <property type="entry name" value="Sorting nexin-17 isoform1"/>
    <property type="match status" value="1"/>
</dbReference>
<dbReference type="Pfam" id="PF21273">
    <property type="entry name" value="SNX17-27-31_F1_FERM"/>
    <property type="match status" value="1"/>
</dbReference>
<evidence type="ECO:0000256" key="12">
    <source>
        <dbReference type="ARBA" id="ARBA00045612"/>
    </source>
</evidence>
<dbReference type="CDD" id="cd06885">
    <property type="entry name" value="PX_SNX17_31"/>
    <property type="match status" value="1"/>
</dbReference>
<dbReference type="EMBL" id="JAPTSV010000001">
    <property type="protein sequence ID" value="KAJ1531799.1"/>
    <property type="molecule type" value="Genomic_DNA"/>
</dbReference>
<evidence type="ECO:0000256" key="6">
    <source>
        <dbReference type="ARBA" id="ARBA00022490"/>
    </source>
</evidence>
<dbReference type="GO" id="GO:0071944">
    <property type="term" value="C:cell periphery"/>
    <property type="evidence" value="ECO:0007669"/>
    <property type="project" value="UniProtKB-ARBA"/>
</dbReference>
<name>A0AAV7Y103_9NEOP</name>
<dbReference type="FunFam" id="1.20.80.60:FF:000001">
    <property type="entry name" value="Sorting nexin-17 isoform1"/>
    <property type="match status" value="1"/>
</dbReference>
<dbReference type="CDD" id="cd16121">
    <property type="entry name" value="FERM_F1_SNX17"/>
    <property type="match status" value="1"/>
</dbReference>
<dbReference type="InterPro" id="IPR011993">
    <property type="entry name" value="PH-like_dom_sf"/>
</dbReference>
<dbReference type="InterPro" id="IPR040842">
    <property type="entry name" value="SNX17/31_FERM"/>
</dbReference>
<proteinExistence type="inferred from homology"/>
<gene>
    <name evidence="16" type="ORF">ONE63_000453</name>
</gene>
<evidence type="ECO:0000256" key="10">
    <source>
        <dbReference type="ARBA" id="ARBA00023136"/>
    </source>
</evidence>
<reference evidence="16" key="1">
    <citation type="submission" date="2022-12" db="EMBL/GenBank/DDBJ databases">
        <title>Chromosome-level genome assembly of the bean flower thrips Megalurothrips usitatus.</title>
        <authorList>
            <person name="Ma L."/>
            <person name="Liu Q."/>
            <person name="Li H."/>
            <person name="Cai W."/>
        </authorList>
    </citation>
    <scope>NUCLEOTIDE SEQUENCE</scope>
    <source>
        <strain evidence="16">Cailab_2022a</strain>
    </source>
</reference>
<feature type="domain" description="PX" evidence="14">
    <location>
        <begin position="1"/>
        <end position="108"/>
    </location>
</feature>
<dbReference type="InterPro" id="IPR000159">
    <property type="entry name" value="RA_dom"/>
</dbReference>
<dbReference type="GO" id="GO:0032456">
    <property type="term" value="P:endocytic recycling"/>
    <property type="evidence" value="ECO:0007669"/>
    <property type="project" value="TreeGrafter"/>
</dbReference>
<dbReference type="Pfam" id="PF21271">
    <property type="entry name" value="SNX17-31_F2_FERM"/>
    <property type="match status" value="1"/>
</dbReference>
<comment type="caution">
    <text evidence="16">The sequence shown here is derived from an EMBL/GenBank/DDBJ whole genome shotgun (WGS) entry which is preliminary data.</text>
</comment>
<evidence type="ECO:0000256" key="3">
    <source>
        <dbReference type="ARBA" id="ARBA00010883"/>
    </source>
</evidence>
<evidence type="ECO:0000259" key="14">
    <source>
        <dbReference type="PROSITE" id="PS50195"/>
    </source>
</evidence>
<dbReference type="Proteomes" id="UP001075354">
    <property type="component" value="Chromosome 1"/>
</dbReference>
<keyword evidence="8" id="KW-0653">Protein transport</keyword>
<comment type="similarity">
    <text evidence="3">Belongs to the sorting nexin family.</text>
</comment>
<feature type="region of interest" description="Disordered" evidence="13">
    <location>
        <begin position="405"/>
        <end position="498"/>
    </location>
</feature>
<keyword evidence="11" id="KW-0968">Cytoplasmic vesicle</keyword>
<dbReference type="Pfam" id="PF18116">
    <property type="entry name" value="SNX17_FERM_C"/>
    <property type="match status" value="1"/>
</dbReference>
<sequence>MHFSIPETEDFTDDSGSSYTGYHIYINGKFHCTVRYRQLHNLHEQLKKEYGAAALPYFPPKKFLPLSSNQLEERRSLLEKFIQKVGQHPDLVSSEIVNSFLLSAQVETCGERSQECTLDVFLMNGYQITVTVSSTERSHQVLEKVCRQISLPDAYVYYFYLFLVKDGENGNVAIVRKLQDFESPFISQRSLGGAHKIVLRKNYWDPAYDLELVTDRVALNLLYVQAVTEVECSWMLCNEDVRQRLASLQATGSKREYMEHVRSLKYYGYMQFSPCVADYPFPGAPVLVSIGNYELSVRLQTGSSQPSTASGGGVFKVTRMRCWRITTLHDNSNNGNKSEPDFELSFEYLVAKDKLMWITLSSEQAILMSICLQSMVDELLLKKNGMKRKMPGDIAQKQNWSYMKRDGSSQVLSSSQSSSSDGFSSSLSSGSQSASTSNNGDLLSLTKPETATSSMKRLSEKFSNVNLKSSGKIQSSVMSHHTAPVENDAFDGIGDDDL</sequence>
<feature type="domain" description="Ras-associating" evidence="15">
    <location>
        <begin position="114"/>
        <end position="204"/>
    </location>
</feature>
<dbReference type="PANTHER" id="PTHR12431:SF14">
    <property type="entry name" value="LD15323P"/>
    <property type="match status" value="1"/>
</dbReference>
<evidence type="ECO:0000256" key="11">
    <source>
        <dbReference type="ARBA" id="ARBA00023329"/>
    </source>
</evidence>
<comment type="function">
    <text evidence="12">Critical regulator of endosomal recycling of numerous surface proteins, including integrins, signaling receptor and channels. Binds to NPxY sequences in the cytoplasmic tails of target cargos. Associates with retriever and CCC complexes to prevent lysosomal degradation and promote cell surface recycling of numerous cargos such as integrins ITGB1, ITGB5 and their associated alpha subunits. Also required for maintenance of normal cell surface levels of APP and LRP1. Interacts with membranes containing phosphatidylinositol 3-phosphate (PtdIns(3P)).</text>
</comment>
<dbReference type="CDD" id="cd13337">
    <property type="entry name" value="FERM-like_C_SNX17"/>
    <property type="match status" value="1"/>
</dbReference>
<evidence type="ECO:0000313" key="17">
    <source>
        <dbReference type="Proteomes" id="UP001075354"/>
    </source>
</evidence>
<dbReference type="InterPro" id="IPR001683">
    <property type="entry name" value="PX_dom"/>
</dbReference>
<dbReference type="GO" id="GO:0030659">
    <property type="term" value="C:cytoplasmic vesicle membrane"/>
    <property type="evidence" value="ECO:0007669"/>
    <property type="project" value="UniProtKB-SubCell"/>
</dbReference>
<keyword evidence="17" id="KW-1185">Reference proteome</keyword>
<evidence type="ECO:0000256" key="1">
    <source>
        <dbReference type="ARBA" id="ARBA00004180"/>
    </source>
</evidence>
<evidence type="ECO:0000256" key="7">
    <source>
        <dbReference type="ARBA" id="ARBA00022753"/>
    </source>
</evidence>
<dbReference type="GO" id="GO:0006886">
    <property type="term" value="P:intracellular protein transport"/>
    <property type="evidence" value="ECO:0007669"/>
    <property type="project" value="TreeGrafter"/>
</dbReference>